<dbReference type="GO" id="GO:0009103">
    <property type="term" value="P:lipopolysaccharide biosynthetic process"/>
    <property type="evidence" value="ECO:0007669"/>
    <property type="project" value="TreeGrafter"/>
</dbReference>
<evidence type="ECO:0000256" key="1">
    <source>
        <dbReference type="ARBA" id="ARBA00022679"/>
    </source>
</evidence>
<dbReference type="SUPFAM" id="SSF53756">
    <property type="entry name" value="UDP-Glycosyltransferase/glycogen phosphorylase"/>
    <property type="match status" value="1"/>
</dbReference>
<dbReference type="PATRIC" id="fig|1379870.5.peg.4510"/>
<evidence type="ECO:0000259" key="2">
    <source>
        <dbReference type="Pfam" id="PF00534"/>
    </source>
</evidence>
<dbReference type="KEGG" id="srd:SD10_20910"/>
<gene>
    <name evidence="4" type="ORF">SD10_20910</name>
</gene>
<evidence type="ECO:0000313" key="5">
    <source>
        <dbReference type="Proteomes" id="UP000033054"/>
    </source>
</evidence>
<dbReference type="CDD" id="cd03809">
    <property type="entry name" value="GT4_MtfB-like"/>
    <property type="match status" value="1"/>
</dbReference>
<accession>A0A0E3ZXL3</accession>
<dbReference type="Gene3D" id="3.40.50.2000">
    <property type="entry name" value="Glycogen Phosphorylase B"/>
    <property type="match status" value="2"/>
</dbReference>
<evidence type="ECO:0000259" key="3">
    <source>
        <dbReference type="Pfam" id="PF13439"/>
    </source>
</evidence>
<sequence length="351" mass="40508">MHQIIFDCERMKYINTGLYYFCLNLGRSLQQIMRQEKLSVYMPSHVPPMFGPSVPALPQHSLQKFFMPSVSQYQLWHCTFQSSNYLPRRNRKIKVLLTIHDLNFLYEDKTDRKKARYLSHLQENINRSDAIVCISEFTKSDVLTHCDVGNRAVHVIYNGTNGLPKPVLEEKSYHPAVPFLFNIGAITRKKNQHRILPLLQSNPSMELVLAGRHEDKAYANFIRKQASALNVDDRTHLVNEVTEGEKSWYYHNCQALVMPSLAEGFGLPITEAMSVGKPVFLSKHTAMTEIGKDLAFYFQDFDNMHDDFQSGMLHYQKAGSHIREAMKAHSATFNWEDAARKYLNVYRSLLG</sequence>
<organism evidence="4 5">
    <name type="scientific">Spirosoma radiotolerans</name>
    <dbReference type="NCBI Taxonomy" id="1379870"/>
    <lineage>
        <taxon>Bacteria</taxon>
        <taxon>Pseudomonadati</taxon>
        <taxon>Bacteroidota</taxon>
        <taxon>Cytophagia</taxon>
        <taxon>Cytophagales</taxon>
        <taxon>Cytophagaceae</taxon>
        <taxon>Spirosoma</taxon>
    </lineage>
</organism>
<keyword evidence="5" id="KW-1185">Reference proteome</keyword>
<dbReference type="RefSeq" id="WP_052731243.1">
    <property type="nucleotide sequence ID" value="NZ_CP010429.1"/>
</dbReference>
<dbReference type="AlphaFoldDB" id="A0A0E3ZXL3"/>
<evidence type="ECO:0000313" key="4">
    <source>
        <dbReference type="EMBL" id="AKD56994.1"/>
    </source>
</evidence>
<dbReference type="HOGENOM" id="CLU_009583_27_1_10"/>
<dbReference type="InterPro" id="IPR028098">
    <property type="entry name" value="Glyco_trans_4-like_N"/>
</dbReference>
<dbReference type="PANTHER" id="PTHR46401">
    <property type="entry name" value="GLYCOSYLTRANSFERASE WBBK-RELATED"/>
    <property type="match status" value="1"/>
</dbReference>
<feature type="domain" description="Glycosyl transferase family 1" evidence="2">
    <location>
        <begin position="178"/>
        <end position="293"/>
    </location>
</feature>
<dbReference type="InterPro" id="IPR001296">
    <property type="entry name" value="Glyco_trans_1"/>
</dbReference>
<dbReference type="STRING" id="1379870.SD10_20910"/>
<proteinExistence type="predicted"/>
<feature type="domain" description="Glycosyltransferase subfamily 4-like N-terminal" evidence="3">
    <location>
        <begin position="65"/>
        <end position="160"/>
    </location>
</feature>
<dbReference type="PANTHER" id="PTHR46401:SF2">
    <property type="entry name" value="GLYCOSYLTRANSFERASE WBBK-RELATED"/>
    <property type="match status" value="1"/>
</dbReference>
<dbReference type="Pfam" id="PF00534">
    <property type="entry name" value="Glycos_transf_1"/>
    <property type="match status" value="1"/>
</dbReference>
<dbReference type="GO" id="GO:0016757">
    <property type="term" value="F:glycosyltransferase activity"/>
    <property type="evidence" value="ECO:0007669"/>
    <property type="project" value="InterPro"/>
</dbReference>
<dbReference type="Proteomes" id="UP000033054">
    <property type="component" value="Chromosome"/>
</dbReference>
<dbReference type="OrthoDB" id="9801609at2"/>
<evidence type="ECO:0008006" key="6">
    <source>
        <dbReference type="Google" id="ProtNLM"/>
    </source>
</evidence>
<reference evidence="4 5" key="1">
    <citation type="journal article" date="2014" name="Curr. Microbiol.">
        <title>Spirosoma radiotolerans sp. nov., a gamma-radiation-resistant bacterium isolated from gamma ray-irradiated soil.</title>
        <authorList>
            <person name="Lee J.J."/>
            <person name="Srinivasan S."/>
            <person name="Lim S."/>
            <person name="Joe M."/>
            <person name="Im S."/>
            <person name="Bae S.I."/>
            <person name="Park K.R."/>
            <person name="Han J.H."/>
            <person name="Park S.H."/>
            <person name="Joo B.M."/>
            <person name="Park S.J."/>
            <person name="Kim M.K."/>
        </authorList>
    </citation>
    <scope>NUCLEOTIDE SEQUENCE [LARGE SCALE GENOMIC DNA]</scope>
    <source>
        <strain evidence="4 5">DG5A</strain>
    </source>
</reference>
<dbReference type="EMBL" id="CP010429">
    <property type="protein sequence ID" value="AKD56994.1"/>
    <property type="molecule type" value="Genomic_DNA"/>
</dbReference>
<keyword evidence="1" id="KW-0808">Transferase</keyword>
<dbReference type="Pfam" id="PF13439">
    <property type="entry name" value="Glyco_transf_4"/>
    <property type="match status" value="1"/>
</dbReference>
<name>A0A0E3ZXL3_9BACT</name>
<protein>
    <recommendedName>
        <fullName evidence="6">Glycosyl transferase family 1</fullName>
    </recommendedName>
</protein>